<organism evidence="1 2">
    <name type="scientific">Cerrena zonata</name>
    <dbReference type="NCBI Taxonomy" id="2478898"/>
    <lineage>
        <taxon>Eukaryota</taxon>
        <taxon>Fungi</taxon>
        <taxon>Dikarya</taxon>
        <taxon>Basidiomycota</taxon>
        <taxon>Agaricomycotina</taxon>
        <taxon>Agaricomycetes</taxon>
        <taxon>Polyporales</taxon>
        <taxon>Cerrenaceae</taxon>
        <taxon>Cerrena</taxon>
    </lineage>
</organism>
<proteinExistence type="predicted"/>
<dbReference type="AlphaFoldDB" id="A0AAW0FYM8"/>
<dbReference type="Proteomes" id="UP001385951">
    <property type="component" value="Unassembled WGS sequence"/>
</dbReference>
<keyword evidence="2" id="KW-1185">Reference proteome</keyword>
<name>A0AAW0FYM8_9APHY</name>
<protein>
    <submittedName>
        <fullName evidence="1">Uncharacterized protein</fullName>
    </submittedName>
</protein>
<dbReference type="PANTHER" id="PTHR34286:SF1">
    <property type="entry name" value="TRANSMEMBRANE PROTEIN"/>
    <property type="match status" value="1"/>
</dbReference>
<evidence type="ECO:0000313" key="1">
    <source>
        <dbReference type="EMBL" id="KAK7682743.1"/>
    </source>
</evidence>
<comment type="caution">
    <text evidence="1">The sequence shown here is derived from an EMBL/GenBank/DDBJ whole genome shotgun (WGS) entry which is preliminary data.</text>
</comment>
<dbReference type="PANTHER" id="PTHR34286">
    <property type="entry name" value="TRANSMEMBRANE PROTEIN"/>
    <property type="match status" value="1"/>
</dbReference>
<accession>A0AAW0FYM8</accession>
<reference evidence="1 2" key="1">
    <citation type="submission" date="2022-09" db="EMBL/GenBank/DDBJ databases">
        <authorList>
            <person name="Palmer J.M."/>
        </authorList>
    </citation>
    <scope>NUCLEOTIDE SEQUENCE [LARGE SCALE GENOMIC DNA]</scope>
    <source>
        <strain evidence="1 2">DSM 7382</strain>
    </source>
</reference>
<gene>
    <name evidence="1" type="ORF">QCA50_014126</name>
</gene>
<sequence>MGGGARYPYPKEVWSPAGGWWTRPSNWKANTAILFAGILTVTYGAWTVSADREWRYIEPSRPIPSMQVSLNTYHASSRAEIGYTQWAKQYKDRQRSGSSEEEHS</sequence>
<dbReference type="EMBL" id="JASBNA010000034">
    <property type="protein sequence ID" value="KAK7682743.1"/>
    <property type="molecule type" value="Genomic_DNA"/>
</dbReference>
<evidence type="ECO:0000313" key="2">
    <source>
        <dbReference type="Proteomes" id="UP001385951"/>
    </source>
</evidence>